<dbReference type="PANTHER" id="PTHR10026">
    <property type="entry name" value="CYCLIN"/>
    <property type="match status" value="1"/>
</dbReference>
<dbReference type="OrthoDB" id="25002at2759"/>
<sequence>MWTERAIGQWYFKGTDFDLTPSRKDGLSMDEERTRRAKGVKFIQDVCFDLKLPQITIATAATFLHRFYMRRSLLKFHHYDIAGTCVFEACKTEETSRKMDDVARICAKKAQKNSALEDPAEFAKWRHTINKNEPFLLGALEFDLHIEHPYRMLLKYARELKNDKNILEKDGAKKLAQSAWAIVNDSLRTPLCLRHRPNVIASAAIYIAAKLSNVRLNDDPSQGQTWWSIVNADILQVAGKYK</sequence>
<gene>
    <name evidence="3" type="ORF">ALEPTO_LOCUS11214</name>
</gene>
<evidence type="ECO:0000256" key="1">
    <source>
        <dbReference type="RuleBase" id="RU000383"/>
    </source>
</evidence>
<dbReference type="Gene3D" id="1.10.472.10">
    <property type="entry name" value="Cyclin-like"/>
    <property type="match status" value="2"/>
</dbReference>
<dbReference type="SUPFAM" id="SSF47954">
    <property type="entry name" value="Cyclin-like"/>
    <property type="match status" value="2"/>
</dbReference>
<dbReference type="PIRSF" id="PIRSF036580">
    <property type="entry name" value="Cyclin_L"/>
    <property type="match status" value="1"/>
</dbReference>
<dbReference type="GO" id="GO:0006357">
    <property type="term" value="P:regulation of transcription by RNA polymerase II"/>
    <property type="evidence" value="ECO:0007669"/>
    <property type="project" value="InterPro"/>
</dbReference>
<dbReference type="InterPro" id="IPR043198">
    <property type="entry name" value="Cyclin/Ssn8"/>
</dbReference>
<evidence type="ECO:0000259" key="2">
    <source>
        <dbReference type="SMART" id="SM00385"/>
    </source>
</evidence>
<reference evidence="3" key="1">
    <citation type="submission" date="2021-06" db="EMBL/GenBank/DDBJ databases">
        <authorList>
            <person name="Kallberg Y."/>
            <person name="Tangrot J."/>
            <person name="Rosling A."/>
        </authorList>
    </citation>
    <scope>NUCLEOTIDE SEQUENCE</scope>
    <source>
        <strain evidence="3">FL130A</strain>
    </source>
</reference>
<dbReference type="InterPro" id="IPR006671">
    <property type="entry name" value="Cyclin_N"/>
</dbReference>
<proteinExistence type="inferred from homology"/>
<keyword evidence="4" id="KW-1185">Reference proteome</keyword>
<dbReference type="Pfam" id="PF00134">
    <property type="entry name" value="Cyclin_N"/>
    <property type="match status" value="1"/>
</dbReference>
<dbReference type="SMART" id="SM00385">
    <property type="entry name" value="CYCLIN"/>
    <property type="match status" value="1"/>
</dbReference>
<keyword evidence="1" id="KW-0195">Cyclin</keyword>
<dbReference type="InterPro" id="IPR036915">
    <property type="entry name" value="Cyclin-like_sf"/>
</dbReference>
<dbReference type="AlphaFoldDB" id="A0A9N9EUR4"/>
<dbReference type="Pfam" id="PF21797">
    <property type="entry name" value="CycT2-like_C"/>
    <property type="match status" value="1"/>
</dbReference>
<protein>
    <submittedName>
        <fullName evidence="3">5964_t:CDS:1</fullName>
    </submittedName>
</protein>
<dbReference type="EMBL" id="CAJVPS010016795">
    <property type="protein sequence ID" value="CAG8691262.1"/>
    <property type="molecule type" value="Genomic_DNA"/>
</dbReference>
<comment type="similarity">
    <text evidence="1">Belongs to the cyclin family.</text>
</comment>
<evidence type="ECO:0000313" key="4">
    <source>
        <dbReference type="Proteomes" id="UP000789508"/>
    </source>
</evidence>
<dbReference type="GO" id="GO:0016538">
    <property type="term" value="F:cyclin-dependent protein serine/threonine kinase regulator activity"/>
    <property type="evidence" value="ECO:0007669"/>
    <property type="project" value="InterPro"/>
</dbReference>
<name>A0A9N9EUR4_9GLOM</name>
<feature type="domain" description="Cyclin-like" evidence="2">
    <location>
        <begin position="41"/>
        <end position="138"/>
    </location>
</feature>
<accession>A0A9N9EUR4</accession>
<dbReference type="InterPro" id="IPR013763">
    <property type="entry name" value="Cyclin-like_dom"/>
</dbReference>
<dbReference type="Proteomes" id="UP000789508">
    <property type="component" value="Unassembled WGS sequence"/>
</dbReference>
<organism evidence="3 4">
    <name type="scientific">Ambispora leptoticha</name>
    <dbReference type="NCBI Taxonomy" id="144679"/>
    <lineage>
        <taxon>Eukaryota</taxon>
        <taxon>Fungi</taxon>
        <taxon>Fungi incertae sedis</taxon>
        <taxon>Mucoromycota</taxon>
        <taxon>Glomeromycotina</taxon>
        <taxon>Glomeromycetes</taxon>
        <taxon>Archaeosporales</taxon>
        <taxon>Ambisporaceae</taxon>
        <taxon>Ambispora</taxon>
    </lineage>
</organism>
<comment type="caution">
    <text evidence="3">The sequence shown here is derived from an EMBL/GenBank/DDBJ whole genome shotgun (WGS) entry which is preliminary data.</text>
</comment>
<evidence type="ECO:0000313" key="3">
    <source>
        <dbReference type="EMBL" id="CAG8691262.1"/>
    </source>
</evidence>